<sequence>MKIKKLVSIGALGLALTMFSSIGAFAAERPTNDKIKSDMIKVFLGGTSPVSYNITANTQVKNVISISKLQADLQKYGFTSYTEGAAQNYATLNYALGLVEPDKTIMYNAKKIALTLSTQDKFDDLLSEVRAMMLVLKDIENSDESTKLQIEADIRAVVKGSNPTLDVVFGKNKDGKSTMTIVQGNQIILQLNSGNAYTISKALGNDADKLEYLAGLFQLIPVTN</sequence>
<feature type="chain" id="PRO_5037331755" evidence="1">
    <location>
        <begin position="27"/>
        <end position="224"/>
    </location>
</feature>
<dbReference type="RefSeq" id="WP_160360326.1">
    <property type="nucleotide sequence ID" value="NZ_WSRQ01000035.1"/>
</dbReference>
<protein>
    <submittedName>
        <fullName evidence="2">Uncharacterized protein</fullName>
    </submittedName>
</protein>
<reference evidence="2" key="1">
    <citation type="submission" date="2019-12" db="EMBL/GenBank/DDBJ databases">
        <title>Microbes associate with the intestines of laboratory mice.</title>
        <authorList>
            <person name="Navarre W."/>
            <person name="Wong E."/>
        </authorList>
    </citation>
    <scope>NUCLEOTIDE SEQUENCE</scope>
    <source>
        <strain evidence="2">NM79_F5</strain>
    </source>
</reference>
<comment type="caution">
    <text evidence="2">The sequence shown here is derived from an EMBL/GenBank/DDBJ whole genome shotgun (WGS) entry which is preliminary data.</text>
</comment>
<organism evidence="2 3">
    <name type="scientific">Clostridium chromiireducens</name>
    <dbReference type="NCBI Taxonomy" id="225345"/>
    <lineage>
        <taxon>Bacteria</taxon>
        <taxon>Bacillati</taxon>
        <taxon>Bacillota</taxon>
        <taxon>Clostridia</taxon>
        <taxon>Eubacteriales</taxon>
        <taxon>Clostridiaceae</taxon>
        <taxon>Clostridium</taxon>
    </lineage>
</organism>
<accession>A0A964RPX8</accession>
<dbReference type="AlphaFoldDB" id="A0A964RPX8"/>
<dbReference type="Proteomes" id="UP000656077">
    <property type="component" value="Unassembled WGS sequence"/>
</dbReference>
<gene>
    <name evidence="2" type="ORF">GKZ28_18260</name>
</gene>
<evidence type="ECO:0000313" key="2">
    <source>
        <dbReference type="EMBL" id="MVX65629.1"/>
    </source>
</evidence>
<dbReference type="EMBL" id="WSRQ01000035">
    <property type="protein sequence ID" value="MVX65629.1"/>
    <property type="molecule type" value="Genomic_DNA"/>
</dbReference>
<proteinExistence type="predicted"/>
<evidence type="ECO:0000256" key="1">
    <source>
        <dbReference type="SAM" id="SignalP"/>
    </source>
</evidence>
<feature type="signal peptide" evidence="1">
    <location>
        <begin position="1"/>
        <end position="26"/>
    </location>
</feature>
<evidence type="ECO:0000313" key="3">
    <source>
        <dbReference type="Proteomes" id="UP000656077"/>
    </source>
</evidence>
<keyword evidence="1" id="KW-0732">Signal</keyword>
<name>A0A964RPX8_9CLOT</name>